<protein>
    <recommendedName>
        <fullName evidence="2">Rad51-like C-terminal domain-containing protein</fullName>
    </recommendedName>
</protein>
<evidence type="ECO:0000313" key="3">
    <source>
        <dbReference type="EMBL" id="EDV28874.1"/>
    </source>
</evidence>
<reference evidence="3 4" key="1">
    <citation type="journal article" date="2008" name="Nature">
        <title>The Trichoplax genome and the nature of placozoans.</title>
        <authorList>
            <person name="Srivastava M."/>
            <person name="Begovic E."/>
            <person name="Chapman J."/>
            <person name="Putnam N.H."/>
            <person name="Hellsten U."/>
            <person name="Kawashima T."/>
            <person name="Kuo A."/>
            <person name="Mitros T."/>
            <person name="Salamov A."/>
            <person name="Carpenter M.L."/>
            <person name="Signorovitch A.Y."/>
            <person name="Moreno M.A."/>
            <person name="Kamm K."/>
            <person name="Grimwood J."/>
            <person name="Schmutz J."/>
            <person name="Shapiro H."/>
            <person name="Grigoriev I.V."/>
            <person name="Buss L.W."/>
            <person name="Schierwater B."/>
            <person name="Dellaporta S.L."/>
            <person name="Rokhsar D.S."/>
        </authorList>
    </citation>
    <scope>NUCLEOTIDE SEQUENCE [LARGE SCALE GENOMIC DNA]</scope>
    <source>
        <strain evidence="3 4">Grell-BS-1999</strain>
    </source>
</reference>
<evidence type="ECO:0000256" key="1">
    <source>
        <dbReference type="ARBA" id="ARBA00023125"/>
    </source>
</evidence>
<dbReference type="InterPro" id="IPR010995">
    <property type="entry name" value="DNA_repair_Rad51/TF_NusA_a-hlx"/>
</dbReference>
<name>B3RLZ8_TRIAD</name>
<dbReference type="CTD" id="6749291"/>
<dbReference type="HOGENOM" id="CLU_041732_3_0_1"/>
<sequence>MSCEQCQSDEEEFENSADIQKVKKGGIYTIGGVLTNTKKQLCTIKGISEAKVDKLKGNGFLTALEYGEKRRRVFKISTGSNELEERCILINLGLTQFEKIYKLCVEAIHRPDRLRTIANRFDLDENEVLTNIAYRRVYNSEHLATSIIEAAGEFYEERKIYKLLIIDSLTHPFRTDFCGRGELADRQQKLGQVLSKLQKVAEDGFGSGRPDRAENEAMFAITEGGVADAKE</sequence>
<dbReference type="Gene3D" id="3.40.50.300">
    <property type="entry name" value="P-loop containing nucleotide triphosphate hydrolases"/>
    <property type="match status" value="1"/>
</dbReference>
<dbReference type="Gene3D" id="1.10.150.20">
    <property type="entry name" value="5' to 3' exonuclease, C-terminal subdomain"/>
    <property type="match status" value="1"/>
</dbReference>
<dbReference type="EMBL" id="DS985241">
    <property type="protein sequence ID" value="EDV28874.1"/>
    <property type="molecule type" value="Genomic_DNA"/>
</dbReference>
<dbReference type="InterPro" id="IPR027417">
    <property type="entry name" value="P-loop_NTPase"/>
</dbReference>
<dbReference type="InterPro" id="IPR013632">
    <property type="entry name" value="Rad51_C"/>
</dbReference>
<dbReference type="Proteomes" id="UP000009022">
    <property type="component" value="Unassembled WGS sequence"/>
</dbReference>
<evidence type="ECO:0000313" key="4">
    <source>
        <dbReference type="Proteomes" id="UP000009022"/>
    </source>
</evidence>
<organism evidence="3 4">
    <name type="scientific">Trichoplax adhaerens</name>
    <name type="common">Trichoplax reptans</name>
    <dbReference type="NCBI Taxonomy" id="10228"/>
    <lineage>
        <taxon>Eukaryota</taxon>
        <taxon>Metazoa</taxon>
        <taxon>Placozoa</taxon>
        <taxon>Uniplacotomia</taxon>
        <taxon>Trichoplacea</taxon>
        <taxon>Trichoplacidae</taxon>
        <taxon>Trichoplax</taxon>
    </lineage>
</organism>
<dbReference type="OMA" id="ANPMKPV"/>
<proteinExistence type="predicted"/>
<dbReference type="FunCoup" id="B3RLZ8">
    <property type="interactions" value="1544"/>
</dbReference>
<gene>
    <name evidence="3" type="ORF">TRIADDRAFT_52181</name>
</gene>
<dbReference type="PANTHER" id="PTHR22942:SF30">
    <property type="entry name" value="MEIOTIC RECOMBINATION PROTEIN DMC1_LIM15 HOMOLOG"/>
    <property type="match status" value="1"/>
</dbReference>
<dbReference type="GeneID" id="6749291"/>
<keyword evidence="4" id="KW-1185">Reference proteome</keyword>
<dbReference type="InParanoid" id="B3RLZ8"/>
<dbReference type="AlphaFoldDB" id="B3RLZ8"/>
<dbReference type="Pfam" id="PF08423">
    <property type="entry name" value="Rad51"/>
    <property type="match status" value="1"/>
</dbReference>
<dbReference type="GO" id="GO:0000166">
    <property type="term" value="F:nucleotide binding"/>
    <property type="evidence" value="ECO:0007669"/>
    <property type="project" value="InterPro"/>
</dbReference>
<dbReference type="PhylomeDB" id="B3RLZ8"/>
<dbReference type="STRING" id="10228.B3RLZ8"/>
<accession>B3RLZ8</accession>
<feature type="domain" description="Rad51-like C-terminal" evidence="2">
    <location>
        <begin position="103"/>
        <end position="203"/>
    </location>
</feature>
<dbReference type="SUPFAM" id="SSF47794">
    <property type="entry name" value="Rad51 N-terminal domain-like"/>
    <property type="match status" value="1"/>
</dbReference>
<evidence type="ECO:0000259" key="2">
    <source>
        <dbReference type="Pfam" id="PF08423"/>
    </source>
</evidence>
<dbReference type="OrthoDB" id="10251254at2759"/>
<dbReference type="RefSeq" id="XP_002108076.1">
    <property type="nucleotide sequence ID" value="XM_002108040.1"/>
</dbReference>
<dbReference type="PANTHER" id="PTHR22942">
    <property type="entry name" value="RECA/RAD51/RADA DNA STRAND-PAIRING FAMILY MEMBER"/>
    <property type="match status" value="1"/>
</dbReference>
<dbReference type="eggNOG" id="KOG1434">
    <property type="taxonomic scope" value="Eukaryota"/>
</dbReference>
<keyword evidence="1" id="KW-0238">DNA-binding</keyword>
<dbReference type="KEGG" id="tad:TRIADDRAFT_52181"/>
<dbReference type="SUPFAM" id="SSF52540">
    <property type="entry name" value="P-loop containing nucleoside triphosphate hydrolases"/>
    <property type="match status" value="1"/>
</dbReference>
<dbReference type="GO" id="GO:0003677">
    <property type="term" value="F:DNA binding"/>
    <property type="evidence" value="ECO:0007669"/>
    <property type="project" value="UniProtKB-KW"/>
</dbReference>